<dbReference type="Gene3D" id="3.90.180.10">
    <property type="entry name" value="Medium-chain alcohol dehydrogenases, catalytic domain"/>
    <property type="match status" value="1"/>
</dbReference>
<dbReference type="Pfam" id="PF00107">
    <property type="entry name" value="ADH_zinc_N"/>
    <property type="match status" value="1"/>
</dbReference>
<dbReference type="InterPro" id="IPR047618">
    <property type="entry name" value="QOR-like"/>
</dbReference>
<dbReference type="STRING" id="1437059.A6A05_10115"/>
<reference evidence="4 5" key="1">
    <citation type="submission" date="2016-04" db="EMBL/GenBank/DDBJ databases">
        <title>Draft genome sequence of freshwater magnetotactic bacteria Magnetospirillum marisnigri SP-1 and Magnetospirillum moscoviense BB-1.</title>
        <authorList>
            <person name="Koziaeva V."/>
            <person name="Dziuba M.V."/>
            <person name="Ivanov T.M."/>
            <person name="Kuznetsov B."/>
            <person name="Grouzdev D.S."/>
        </authorList>
    </citation>
    <scope>NUCLEOTIDE SEQUENCE [LARGE SCALE GENOMIC DNA]</scope>
    <source>
        <strain evidence="4 5">BB-1</strain>
    </source>
</reference>
<organism evidence="4 5">
    <name type="scientific">Magnetospirillum moscoviense</name>
    <dbReference type="NCBI Taxonomy" id="1437059"/>
    <lineage>
        <taxon>Bacteria</taxon>
        <taxon>Pseudomonadati</taxon>
        <taxon>Pseudomonadota</taxon>
        <taxon>Alphaproteobacteria</taxon>
        <taxon>Rhodospirillales</taxon>
        <taxon>Rhodospirillaceae</taxon>
        <taxon>Magnetospirillum</taxon>
    </lineage>
</organism>
<dbReference type="InterPro" id="IPR013149">
    <property type="entry name" value="ADH-like_C"/>
</dbReference>
<dbReference type="GO" id="GO:0005829">
    <property type="term" value="C:cytosol"/>
    <property type="evidence" value="ECO:0007669"/>
    <property type="project" value="TreeGrafter"/>
</dbReference>
<comment type="caution">
    <text evidence="4">The sequence shown here is derived from an EMBL/GenBank/DDBJ whole genome shotgun (WGS) entry which is preliminary data.</text>
</comment>
<dbReference type="CDD" id="cd05286">
    <property type="entry name" value="QOR2"/>
    <property type="match status" value="1"/>
</dbReference>
<evidence type="ECO:0000256" key="2">
    <source>
        <dbReference type="ARBA" id="ARBA00023002"/>
    </source>
</evidence>
<gene>
    <name evidence="4" type="ORF">A6A05_10115</name>
</gene>
<keyword evidence="2" id="KW-0560">Oxidoreductase</keyword>
<dbReference type="FunFam" id="3.40.50.720:FF:000053">
    <property type="entry name" value="Quinone oxidoreductase 1"/>
    <property type="match status" value="1"/>
</dbReference>
<dbReference type="SMART" id="SM00829">
    <property type="entry name" value="PKS_ER"/>
    <property type="match status" value="1"/>
</dbReference>
<dbReference type="Pfam" id="PF08240">
    <property type="entry name" value="ADH_N"/>
    <property type="match status" value="1"/>
</dbReference>
<dbReference type="PANTHER" id="PTHR48106:SF13">
    <property type="entry name" value="QUINONE OXIDOREDUCTASE-RELATED"/>
    <property type="match status" value="1"/>
</dbReference>
<proteinExistence type="predicted"/>
<dbReference type="EMBL" id="LWQU01000126">
    <property type="protein sequence ID" value="OAN53110.1"/>
    <property type="molecule type" value="Genomic_DNA"/>
</dbReference>
<sequence length="324" mass="34307">MSKAIRIHQTGGPEAMVFEDVAVPAPAAGEVLLRQGAVGVNYIDVYHRTGLYPAPLPCALGLEGAGTVEAIGDGVTDFRPGDRVAYANPPIGAYAERRVIPAHRLVKLPDSISETQAAGMMLKGMTAQYLLRRTYRVQKGDTILVHAAAGGVGLLLCQWADHLGATVIGTVGSPEKAELAKAHGCHHPILYRDTDFVAAVREITQGTGVQVVYDSVGIDTFERSLDCIKPLGMMVSFGQSSGKVAPLDTGILAAKGSLFLTRPTLMTYTAARADLVSMATELFEVVQSGAVKVEISRTYPLAEAAQAHCDLEARRTTGSLVLLP</sequence>
<dbReference type="PANTHER" id="PTHR48106">
    <property type="entry name" value="QUINONE OXIDOREDUCTASE PIG3-RELATED"/>
    <property type="match status" value="1"/>
</dbReference>
<dbReference type="InterPro" id="IPR013154">
    <property type="entry name" value="ADH-like_N"/>
</dbReference>
<dbReference type="GO" id="GO:0003960">
    <property type="term" value="F:quinone reductase (NADPH) activity"/>
    <property type="evidence" value="ECO:0007669"/>
    <property type="project" value="InterPro"/>
</dbReference>
<dbReference type="Proteomes" id="UP000078543">
    <property type="component" value="Unassembled WGS sequence"/>
</dbReference>
<dbReference type="OrthoDB" id="9805883at2"/>
<evidence type="ECO:0000259" key="3">
    <source>
        <dbReference type="SMART" id="SM00829"/>
    </source>
</evidence>
<dbReference type="GO" id="GO:0035925">
    <property type="term" value="F:mRNA 3'-UTR AU-rich region binding"/>
    <property type="evidence" value="ECO:0007669"/>
    <property type="project" value="TreeGrafter"/>
</dbReference>
<dbReference type="RefSeq" id="WP_068498993.1">
    <property type="nucleotide sequence ID" value="NZ_LWQU01000126.1"/>
</dbReference>
<dbReference type="InterPro" id="IPR020843">
    <property type="entry name" value="ER"/>
</dbReference>
<keyword evidence="5" id="KW-1185">Reference proteome</keyword>
<protein>
    <submittedName>
        <fullName evidence="4">Quinone oxidoreductase</fullName>
    </submittedName>
</protein>
<accession>A0A178MTT1</accession>
<dbReference type="SUPFAM" id="SSF50129">
    <property type="entry name" value="GroES-like"/>
    <property type="match status" value="1"/>
</dbReference>
<keyword evidence="1" id="KW-0521">NADP</keyword>
<dbReference type="SUPFAM" id="SSF51735">
    <property type="entry name" value="NAD(P)-binding Rossmann-fold domains"/>
    <property type="match status" value="1"/>
</dbReference>
<evidence type="ECO:0000256" key="1">
    <source>
        <dbReference type="ARBA" id="ARBA00022857"/>
    </source>
</evidence>
<evidence type="ECO:0000313" key="4">
    <source>
        <dbReference type="EMBL" id="OAN53110.1"/>
    </source>
</evidence>
<dbReference type="AlphaFoldDB" id="A0A178MTT1"/>
<name>A0A178MTT1_9PROT</name>
<evidence type="ECO:0000313" key="5">
    <source>
        <dbReference type="Proteomes" id="UP000078543"/>
    </source>
</evidence>
<dbReference type="NCBIfam" id="NF008024">
    <property type="entry name" value="PRK10754.1"/>
    <property type="match status" value="1"/>
</dbReference>
<feature type="domain" description="Enoyl reductase (ER)" evidence="3">
    <location>
        <begin position="11"/>
        <end position="322"/>
    </location>
</feature>
<dbReference type="InterPro" id="IPR036291">
    <property type="entry name" value="NAD(P)-bd_dom_sf"/>
</dbReference>
<dbReference type="Gene3D" id="3.40.50.720">
    <property type="entry name" value="NAD(P)-binding Rossmann-like Domain"/>
    <property type="match status" value="1"/>
</dbReference>
<dbReference type="GO" id="GO:0070402">
    <property type="term" value="F:NADPH binding"/>
    <property type="evidence" value="ECO:0007669"/>
    <property type="project" value="TreeGrafter"/>
</dbReference>
<dbReference type="InterPro" id="IPR011032">
    <property type="entry name" value="GroES-like_sf"/>
</dbReference>